<evidence type="ECO:0000313" key="3">
    <source>
        <dbReference type="EMBL" id="RYR04826.1"/>
    </source>
</evidence>
<feature type="domain" description="PB1-like" evidence="2">
    <location>
        <begin position="33"/>
        <end position="131"/>
    </location>
</feature>
<dbReference type="Proteomes" id="UP000289738">
    <property type="component" value="Chromosome B06"/>
</dbReference>
<feature type="region of interest" description="Disordered" evidence="1">
    <location>
        <begin position="366"/>
        <end position="387"/>
    </location>
</feature>
<organism evidence="3 4">
    <name type="scientific">Arachis hypogaea</name>
    <name type="common">Peanut</name>
    <dbReference type="NCBI Taxonomy" id="3818"/>
    <lineage>
        <taxon>Eukaryota</taxon>
        <taxon>Viridiplantae</taxon>
        <taxon>Streptophyta</taxon>
        <taxon>Embryophyta</taxon>
        <taxon>Tracheophyta</taxon>
        <taxon>Spermatophyta</taxon>
        <taxon>Magnoliopsida</taxon>
        <taxon>eudicotyledons</taxon>
        <taxon>Gunneridae</taxon>
        <taxon>Pentapetalae</taxon>
        <taxon>rosids</taxon>
        <taxon>fabids</taxon>
        <taxon>Fabales</taxon>
        <taxon>Fabaceae</taxon>
        <taxon>Papilionoideae</taxon>
        <taxon>50 kb inversion clade</taxon>
        <taxon>dalbergioids sensu lato</taxon>
        <taxon>Dalbergieae</taxon>
        <taxon>Pterocarpus clade</taxon>
        <taxon>Arachis</taxon>
    </lineage>
</organism>
<evidence type="ECO:0000259" key="2">
    <source>
        <dbReference type="Pfam" id="PF26130"/>
    </source>
</evidence>
<feature type="compositionally biased region" description="Basic and acidic residues" evidence="1">
    <location>
        <begin position="211"/>
        <end position="225"/>
    </location>
</feature>
<dbReference type="InterPro" id="IPR058594">
    <property type="entry name" value="PB1-like_dom_pln"/>
</dbReference>
<comment type="caution">
    <text evidence="3">The sequence shown here is derived from an EMBL/GenBank/DDBJ whole genome shotgun (WGS) entry which is preliminary data.</text>
</comment>
<dbReference type="Pfam" id="PF26130">
    <property type="entry name" value="PB1-like"/>
    <property type="match status" value="1"/>
</dbReference>
<accession>A0A444YSC3</accession>
<feature type="region of interest" description="Disordered" evidence="1">
    <location>
        <begin position="200"/>
        <end position="262"/>
    </location>
</feature>
<proteinExistence type="predicted"/>
<evidence type="ECO:0000313" key="4">
    <source>
        <dbReference type="Proteomes" id="UP000289738"/>
    </source>
</evidence>
<sequence>MKKNGIVLSCRGIERFFMYYVRAGFSLLCVFNMDEVLNIMFHYGGTFEKGVDGKMGYYPDNKSCLGDLEVDRLDVFYLRNYFKELSYHRMKEVWWLVLGKSIKVSSLELLQGKEVMIYVDDQVRDLGEQTKKNAKSVPHHCANPNLPSEQEVKASIMTKTVPKLTQTKVNKRYCLRSATGVGCTTGQKKSQCSKIPVMLLSSDEDSSNSDESSKDKPYKPVREDNSSDSCVGDPIPSHKLKSRKKTTNKSDGKGNGKGKSKEKKKICVDDDAFVEDVSDFEIELGFVGGGRSEDYDAYDLGTDSDGANSWHSYLVIFSTIVGISYVHACAAIARVNKHLEDFHHKLLTMELLAPLVKRKLGQLQIKRRKDADEGGQSNKKSKPTTTLKRQLRPFTCKIIHLRKRHQPDLQSCHLDEGHLLQQGLHH</sequence>
<evidence type="ECO:0000256" key="1">
    <source>
        <dbReference type="SAM" id="MobiDB-lite"/>
    </source>
</evidence>
<feature type="compositionally biased region" description="Basic residues" evidence="1">
    <location>
        <begin position="238"/>
        <end position="247"/>
    </location>
</feature>
<gene>
    <name evidence="3" type="ORF">Ahy_B06g084604</name>
</gene>
<reference evidence="3 4" key="1">
    <citation type="submission" date="2019-01" db="EMBL/GenBank/DDBJ databases">
        <title>Sequencing of cultivated peanut Arachis hypogaea provides insights into genome evolution and oil improvement.</title>
        <authorList>
            <person name="Chen X."/>
        </authorList>
    </citation>
    <scope>NUCLEOTIDE SEQUENCE [LARGE SCALE GENOMIC DNA]</scope>
    <source>
        <strain evidence="4">cv. Fuhuasheng</strain>
        <tissue evidence="3">Leaves</tissue>
    </source>
</reference>
<protein>
    <recommendedName>
        <fullName evidence="2">PB1-like domain-containing protein</fullName>
    </recommendedName>
</protein>
<dbReference type="EMBL" id="SDMP01000016">
    <property type="protein sequence ID" value="RYR04826.1"/>
    <property type="molecule type" value="Genomic_DNA"/>
</dbReference>
<keyword evidence="4" id="KW-1185">Reference proteome</keyword>
<dbReference type="AlphaFoldDB" id="A0A444YSC3"/>
<name>A0A444YSC3_ARAHY</name>
<feature type="compositionally biased region" description="Polar residues" evidence="1">
    <location>
        <begin position="375"/>
        <end position="387"/>
    </location>
</feature>